<protein>
    <submittedName>
        <fullName evidence="3">Uncharacterized protein</fullName>
    </submittedName>
</protein>
<keyword evidence="2" id="KW-1185">Reference proteome</keyword>
<dbReference type="RefSeq" id="XP_033455999.1">
    <property type="nucleotide sequence ID" value="XM_033600586.1"/>
</dbReference>
<dbReference type="Proteomes" id="UP000504637">
    <property type="component" value="Unplaced"/>
</dbReference>
<dbReference type="GO" id="GO:0017025">
    <property type="term" value="F:TBP-class protein binding"/>
    <property type="evidence" value="ECO:0007669"/>
    <property type="project" value="TreeGrafter"/>
</dbReference>
<reference evidence="3" key="2">
    <citation type="submission" date="2020-04" db="EMBL/GenBank/DDBJ databases">
        <authorList>
            <consortium name="NCBI Genome Project"/>
        </authorList>
    </citation>
    <scope>NUCLEOTIDE SEQUENCE</scope>
    <source>
        <strain evidence="3">CBS 342.82</strain>
    </source>
</reference>
<dbReference type="PANTHER" id="PTHR28244:SF1">
    <property type="entry name" value="RNA POLYMERASE I-SPECIFIC TRANSCRIPTION INITIATION FACTOR RRN11"/>
    <property type="match status" value="1"/>
</dbReference>
<dbReference type="OrthoDB" id="2159786at2759"/>
<feature type="compositionally biased region" description="Polar residues" evidence="1">
    <location>
        <begin position="142"/>
        <end position="154"/>
    </location>
</feature>
<feature type="region of interest" description="Disordered" evidence="1">
    <location>
        <begin position="1"/>
        <end position="34"/>
    </location>
</feature>
<evidence type="ECO:0000313" key="3">
    <source>
        <dbReference type="RefSeq" id="XP_033455999.1"/>
    </source>
</evidence>
<proteinExistence type="predicted"/>
<dbReference type="PANTHER" id="PTHR28244">
    <property type="entry name" value="RNA POLYMERASE I-SPECIFIC TRANSCRIPTION INITIATION FACTOR RRN11"/>
    <property type="match status" value="1"/>
</dbReference>
<dbReference type="Pfam" id="PF04090">
    <property type="entry name" value="Rrn11"/>
    <property type="match status" value="1"/>
</dbReference>
<evidence type="ECO:0000256" key="1">
    <source>
        <dbReference type="SAM" id="MobiDB-lite"/>
    </source>
</evidence>
<dbReference type="InterPro" id="IPR053029">
    <property type="entry name" value="RNA_pol_I-specific_init_factor"/>
</dbReference>
<name>A0A6J3LTK5_9PEZI</name>
<accession>A0A6J3LTK5</accession>
<organism evidence="3">
    <name type="scientific">Dissoconium aciculare CBS 342.82</name>
    <dbReference type="NCBI Taxonomy" id="1314786"/>
    <lineage>
        <taxon>Eukaryota</taxon>
        <taxon>Fungi</taxon>
        <taxon>Dikarya</taxon>
        <taxon>Ascomycota</taxon>
        <taxon>Pezizomycotina</taxon>
        <taxon>Dothideomycetes</taxon>
        <taxon>Dothideomycetidae</taxon>
        <taxon>Mycosphaerellales</taxon>
        <taxon>Dissoconiaceae</taxon>
        <taxon>Dissoconium</taxon>
    </lineage>
</organism>
<feature type="non-terminal residue" evidence="3">
    <location>
        <position position="1"/>
    </location>
</feature>
<dbReference type="AlphaFoldDB" id="A0A6J3LTK5"/>
<reference evidence="3" key="1">
    <citation type="submission" date="2020-01" db="EMBL/GenBank/DDBJ databases">
        <authorList>
            <consortium name="DOE Joint Genome Institute"/>
            <person name="Haridas S."/>
            <person name="Albert R."/>
            <person name="Binder M."/>
            <person name="Bloem J."/>
            <person name="Labutti K."/>
            <person name="Salamov A."/>
            <person name="Andreopoulos B."/>
            <person name="Baker S.E."/>
            <person name="Barry K."/>
            <person name="Bills G."/>
            <person name="Bluhm B.H."/>
            <person name="Cannon C."/>
            <person name="Castanera R."/>
            <person name="Culley D.E."/>
            <person name="Daum C."/>
            <person name="Ezra D."/>
            <person name="Gonzalez J.B."/>
            <person name="Henrissat B."/>
            <person name="Kuo A."/>
            <person name="Liang C."/>
            <person name="Lipzen A."/>
            <person name="Lutzoni F."/>
            <person name="Magnuson J."/>
            <person name="Mondo S."/>
            <person name="Nolan M."/>
            <person name="Ohm R."/>
            <person name="Pangilinan J."/>
            <person name="Park H.-J."/>
            <person name="Ramirez L."/>
            <person name="Alfaro M."/>
            <person name="Sun H."/>
            <person name="Tritt A."/>
            <person name="Yoshinaga Y."/>
            <person name="Zwiers L.-H."/>
            <person name="Turgeon B.G."/>
            <person name="Goodwin S.B."/>
            <person name="Spatafora J.W."/>
            <person name="Crous P.W."/>
            <person name="Grigoriev I.V."/>
        </authorList>
    </citation>
    <scope>NUCLEOTIDE SEQUENCE</scope>
    <source>
        <strain evidence="3">CBS 342.82</strain>
    </source>
</reference>
<dbReference type="GO" id="GO:0042790">
    <property type="term" value="P:nucleolar large rRNA transcription by RNA polymerase I"/>
    <property type="evidence" value="ECO:0007669"/>
    <property type="project" value="TreeGrafter"/>
</dbReference>
<gene>
    <name evidence="3" type="ORF">K489DRAFT_307392</name>
</gene>
<feature type="region of interest" description="Disordered" evidence="1">
    <location>
        <begin position="240"/>
        <end position="262"/>
    </location>
</feature>
<feature type="region of interest" description="Disordered" evidence="1">
    <location>
        <begin position="142"/>
        <end position="172"/>
    </location>
</feature>
<dbReference type="GO" id="GO:0070860">
    <property type="term" value="C:RNA polymerase I core factor complex"/>
    <property type="evidence" value="ECO:0007669"/>
    <property type="project" value="TreeGrafter"/>
</dbReference>
<sequence length="322" mass="36370">DSDDDARSSGALSKKDPHYVAGYSRNKPLPGGNFPHAAASLTTSEYDVRSQTKTRVIEEELAKLKLFVPKSVLSSETHSTSLKARHVNNLTAIMHRCMLEGDWQRAKRAWSILLRIEVGGHGMDIRAHGRWTIGAELLMRTGGNSKQEPTTAGLSESMDDQQGEADRCGQQRQVQEFTEEGFKLARDYYERLILQFPHTQHTQHSLVTARVIYPALFNIWVYQVQDSSERARRAVQREMIASSPPHSERPHPSKRDETPPWRSLASTAARNKKALRAVTTRELDQASQIDQRLSDVVSGPPFDTNVYLRRLQGNICVWMANL</sequence>
<reference evidence="3" key="3">
    <citation type="submission" date="2025-08" db="UniProtKB">
        <authorList>
            <consortium name="RefSeq"/>
        </authorList>
    </citation>
    <scope>IDENTIFICATION</scope>
    <source>
        <strain evidence="3">CBS 342.82</strain>
    </source>
</reference>
<feature type="compositionally biased region" description="Basic and acidic residues" evidence="1">
    <location>
        <begin position="246"/>
        <end position="259"/>
    </location>
</feature>
<feature type="non-terminal residue" evidence="3">
    <location>
        <position position="322"/>
    </location>
</feature>
<dbReference type="GO" id="GO:0001164">
    <property type="term" value="F:RNA polymerase I core promoter sequence-specific DNA binding"/>
    <property type="evidence" value="ECO:0007669"/>
    <property type="project" value="InterPro"/>
</dbReference>
<dbReference type="GeneID" id="54358386"/>
<dbReference type="GO" id="GO:0001181">
    <property type="term" value="F:RNA polymerase I general transcription initiation factor activity"/>
    <property type="evidence" value="ECO:0007669"/>
    <property type="project" value="InterPro"/>
</dbReference>
<dbReference type="InterPro" id="IPR007224">
    <property type="entry name" value="TIF_Rrn11"/>
</dbReference>
<evidence type="ECO:0000313" key="2">
    <source>
        <dbReference type="Proteomes" id="UP000504637"/>
    </source>
</evidence>